<dbReference type="PROSITE" id="PS50949">
    <property type="entry name" value="HTH_GNTR"/>
    <property type="match status" value="1"/>
</dbReference>
<accession>A0A8G0ZW59</accession>
<evidence type="ECO:0000256" key="1">
    <source>
        <dbReference type="ARBA" id="ARBA00023015"/>
    </source>
</evidence>
<dbReference type="PANTHER" id="PTHR43537">
    <property type="entry name" value="TRANSCRIPTIONAL REGULATOR, GNTR FAMILY"/>
    <property type="match status" value="1"/>
</dbReference>
<evidence type="ECO:0000313" key="5">
    <source>
        <dbReference type="EMBL" id="QYZ71298.1"/>
    </source>
</evidence>
<dbReference type="Gene3D" id="1.20.120.530">
    <property type="entry name" value="GntR ligand-binding domain-like"/>
    <property type="match status" value="1"/>
</dbReference>
<keyword evidence="3" id="KW-0804">Transcription</keyword>
<dbReference type="SMART" id="SM00345">
    <property type="entry name" value="HTH_GNTR"/>
    <property type="match status" value="1"/>
</dbReference>
<gene>
    <name evidence="5" type="ORF">JO391_07275</name>
</gene>
<dbReference type="InterPro" id="IPR008920">
    <property type="entry name" value="TF_FadR/GntR_C"/>
</dbReference>
<sequence>MLPEAELSPQDQSAETRLLSLDRFQGSLGQRVYQCLRTAILALTYRPGEILRKPEICAALGVSRSPVSDAVARLAAEGLVEVVPQAGTFVARFSMEEIREGAFIREAIEVAAAERVAETITESQLVLLRRNLVVQAALLKDGDTAGFHKTDAEMHELILGFTGLRHLAQVSDTVWLHVNRARRLILPVPGRPAQTLDEHRAILAALEAHDPVAARAAVQRHLRQLLHYLEPLERERPELFGPR</sequence>
<dbReference type="Gene3D" id="1.10.10.10">
    <property type="entry name" value="Winged helix-like DNA-binding domain superfamily/Winged helix DNA-binding domain"/>
    <property type="match status" value="1"/>
</dbReference>
<keyword evidence="1" id="KW-0805">Transcription regulation</keyword>
<dbReference type="Pfam" id="PF00392">
    <property type="entry name" value="GntR"/>
    <property type="match status" value="1"/>
</dbReference>
<dbReference type="CDD" id="cd07377">
    <property type="entry name" value="WHTH_GntR"/>
    <property type="match status" value="1"/>
</dbReference>
<dbReference type="Pfam" id="PF07729">
    <property type="entry name" value="FCD"/>
    <property type="match status" value="1"/>
</dbReference>
<dbReference type="KEGG" id="nsm:JO391_07275"/>
<dbReference type="AlphaFoldDB" id="A0A8G0ZW59"/>
<dbReference type="SMART" id="SM00895">
    <property type="entry name" value="FCD"/>
    <property type="match status" value="1"/>
</dbReference>
<evidence type="ECO:0000259" key="4">
    <source>
        <dbReference type="PROSITE" id="PS50949"/>
    </source>
</evidence>
<keyword evidence="6" id="KW-1185">Reference proteome</keyword>
<dbReference type="PANTHER" id="PTHR43537:SF5">
    <property type="entry name" value="UXU OPERON TRANSCRIPTIONAL REGULATOR"/>
    <property type="match status" value="1"/>
</dbReference>
<dbReference type="SUPFAM" id="SSF48008">
    <property type="entry name" value="GntR ligand-binding domain-like"/>
    <property type="match status" value="1"/>
</dbReference>
<dbReference type="InterPro" id="IPR036390">
    <property type="entry name" value="WH_DNA-bd_sf"/>
</dbReference>
<dbReference type="InterPro" id="IPR011711">
    <property type="entry name" value="GntR_C"/>
</dbReference>
<reference evidence="5" key="1">
    <citation type="submission" date="2021-02" db="EMBL/GenBank/DDBJ databases">
        <title>Rhodobacter shimadae sp. nov., an aerobic anoxygenic phototrophic bacterium isolated from a hot spring.</title>
        <authorList>
            <person name="Muramatsu S."/>
            <person name="Haruta S."/>
            <person name="Hirose S."/>
            <person name="Hanada S."/>
        </authorList>
    </citation>
    <scope>NUCLEOTIDE SEQUENCE</scope>
    <source>
        <strain evidence="5">N10</strain>
    </source>
</reference>
<name>A0A8G0ZW59_9RHOB</name>
<protein>
    <submittedName>
        <fullName evidence="5">GntR family transcriptional regulator</fullName>
    </submittedName>
</protein>
<dbReference type="Proteomes" id="UP000826300">
    <property type="component" value="Chromosome"/>
</dbReference>
<evidence type="ECO:0000256" key="3">
    <source>
        <dbReference type="ARBA" id="ARBA00023163"/>
    </source>
</evidence>
<evidence type="ECO:0000256" key="2">
    <source>
        <dbReference type="ARBA" id="ARBA00023125"/>
    </source>
</evidence>
<evidence type="ECO:0000313" key="6">
    <source>
        <dbReference type="Proteomes" id="UP000826300"/>
    </source>
</evidence>
<dbReference type="GO" id="GO:0003700">
    <property type="term" value="F:DNA-binding transcription factor activity"/>
    <property type="evidence" value="ECO:0007669"/>
    <property type="project" value="InterPro"/>
</dbReference>
<feature type="domain" description="HTH gntR-type" evidence="4">
    <location>
        <begin position="26"/>
        <end position="93"/>
    </location>
</feature>
<dbReference type="SUPFAM" id="SSF46785">
    <property type="entry name" value="Winged helix' DNA-binding domain"/>
    <property type="match status" value="1"/>
</dbReference>
<proteinExistence type="predicted"/>
<organism evidence="5 6">
    <name type="scientific">Neotabrizicola shimadae</name>
    <dbReference type="NCBI Taxonomy" id="2807096"/>
    <lineage>
        <taxon>Bacteria</taxon>
        <taxon>Pseudomonadati</taxon>
        <taxon>Pseudomonadota</taxon>
        <taxon>Alphaproteobacteria</taxon>
        <taxon>Rhodobacterales</taxon>
        <taxon>Paracoccaceae</taxon>
        <taxon>Neotabrizicola</taxon>
    </lineage>
</organism>
<dbReference type="InterPro" id="IPR036388">
    <property type="entry name" value="WH-like_DNA-bd_sf"/>
</dbReference>
<keyword evidence="2" id="KW-0238">DNA-binding</keyword>
<dbReference type="EMBL" id="CP069370">
    <property type="protein sequence ID" value="QYZ71298.1"/>
    <property type="molecule type" value="Genomic_DNA"/>
</dbReference>
<dbReference type="InterPro" id="IPR000524">
    <property type="entry name" value="Tscrpt_reg_HTH_GntR"/>
</dbReference>
<dbReference type="GO" id="GO:0003677">
    <property type="term" value="F:DNA binding"/>
    <property type="evidence" value="ECO:0007669"/>
    <property type="project" value="UniProtKB-KW"/>
</dbReference>